<dbReference type="EMBL" id="AP024926">
    <property type="protein sequence ID" value="BCZ87811.1"/>
    <property type="molecule type" value="Genomic_DNA"/>
</dbReference>
<comment type="subcellular location">
    <subcellularLocation>
        <location evidence="1">Cell envelope</location>
    </subcellularLocation>
</comment>
<evidence type="ECO:0000256" key="2">
    <source>
        <dbReference type="ARBA" id="ARBA00008520"/>
    </source>
</evidence>
<dbReference type="InterPro" id="IPR006059">
    <property type="entry name" value="SBP"/>
</dbReference>
<evidence type="ECO:0000256" key="1">
    <source>
        <dbReference type="ARBA" id="ARBA00004196"/>
    </source>
</evidence>
<dbReference type="SUPFAM" id="SSF53850">
    <property type="entry name" value="Periplasmic binding protein-like II"/>
    <property type="match status" value="1"/>
</dbReference>
<dbReference type="PANTHER" id="PTHR43649">
    <property type="entry name" value="ARABINOSE-BINDING PROTEIN-RELATED"/>
    <property type="match status" value="1"/>
</dbReference>
<organism evidence="6 7">
    <name type="scientific">Thermus thermophilus</name>
    <dbReference type="NCBI Taxonomy" id="274"/>
    <lineage>
        <taxon>Bacteria</taxon>
        <taxon>Thermotogati</taxon>
        <taxon>Deinococcota</taxon>
        <taxon>Deinococci</taxon>
        <taxon>Thermales</taxon>
        <taxon>Thermaceae</taxon>
        <taxon>Thermus</taxon>
    </lineage>
</organism>
<comment type="similarity">
    <text evidence="2">Belongs to the bacterial solute-binding protein 1 family.</text>
</comment>
<keyword evidence="3" id="KW-0813">Transport</keyword>
<keyword evidence="4" id="KW-0732">Signal</keyword>
<dbReference type="InterPro" id="IPR050490">
    <property type="entry name" value="Bact_solute-bd_prot1"/>
</dbReference>
<gene>
    <name evidence="6" type="ORF">TthAA11_19930</name>
</gene>
<name>A0AAD1KWT0_THETH</name>
<dbReference type="RefSeq" id="WP_143586758.1">
    <property type="nucleotide sequence ID" value="NZ_AP019792.1"/>
</dbReference>
<proteinExistence type="inferred from homology"/>
<feature type="region of interest" description="Disordered" evidence="5">
    <location>
        <begin position="361"/>
        <end position="384"/>
    </location>
</feature>
<dbReference type="AlphaFoldDB" id="A0AAD1KWT0"/>
<evidence type="ECO:0000256" key="4">
    <source>
        <dbReference type="ARBA" id="ARBA00022729"/>
    </source>
</evidence>
<sequence>MRALALAIFLGLCLAQVEIPLWHTLGEGGFLEAEAEAFNRSQGRFRILPRFVGDYRELGVLLAAALRNGTAPPVAQVELGFLPVLALEGLAVPLPPPGIPGLDPGLLRLGEVGGRLYGYPVGVSVAVLFYNREAFGARGLSPPKDFAELRRAARALSTRSAKGLLFSADVYSFAALVLAQGGRLAQAGRPALDGEGALHALEYLEALKREGVLQVRSATEVLAAGADFLRTKAFMALGPSTLLRAVEGRTRLPFAIGLAPLPLEPQGRVAASGSVLVAFRHTGPEAREGLLAFYRHLAEGHRQLALARSTLYLPLNLEAQEAWRKEEVGRLLLGQKPRLAPWHQEAPLLLWAPPLEEALEKALKGNTPPRKALEEAQARASRRP</sequence>
<evidence type="ECO:0000256" key="5">
    <source>
        <dbReference type="SAM" id="MobiDB-lite"/>
    </source>
</evidence>
<dbReference type="PANTHER" id="PTHR43649:SF31">
    <property type="entry name" value="SN-GLYCEROL-3-PHOSPHATE-BINDING PERIPLASMIC PROTEIN UGPB"/>
    <property type="match status" value="1"/>
</dbReference>
<reference evidence="6" key="1">
    <citation type="submission" date="2021-07" db="EMBL/GenBank/DDBJ databases">
        <title>Complete genome sequences of four Thermus thermophilus strains isolated from Arima Hot Spring in Japan.</title>
        <authorList>
            <person name="Tomariguchi N."/>
            <person name="Ueno Y."/>
            <person name="Miyazaki K."/>
        </authorList>
    </citation>
    <scope>NUCLEOTIDE SEQUENCE</scope>
    <source>
        <strain evidence="6">AA1-1</strain>
    </source>
</reference>
<evidence type="ECO:0000256" key="3">
    <source>
        <dbReference type="ARBA" id="ARBA00022448"/>
    </source>
</evidence>
<accession>A0AAD1KWT0</accession>
<protein>
    <submittedName>
        <fullName evidence="6">Sugar ABC transporter substrate-binding protein</fullName>
    </submittedName>
</protein>
<evidence type="ECO:0000313" key="7">
    <source>
        <dbReference type="Proteomes" id="UP000825379"/>
    </source>
</evidence>
<dbReference type="Proteomes" id="UP000825379">
    <property type="component" value="Chromosome"/>
</dbReference>
<dbReference type="Pfam" id="PF13416">
    <property type="entry name" value="SBP_bac_8"/>
    <property type="match status" value="1"/>
</dbReference>
<dbReference type="Gene3D" id="3.40.190.10">
    <property type="entry name" value="Periplasmic binding protein-like II"/>
    <property type="match status" value="2"/>
</dbReference>
<evidence type="ECO:0000313" key="6">
    <source>
        <dbReference type="EMBL" id="BCZ87811.1"/>
    </source>
</evidence>
<dbReference type="GO" id="GO:0030313">
    <property type="term" value="C:cell envelope"/>
    <property type="evidence" value="ECO:0007669"/>
    <property type="project" value="UniProtKB-SubCell"/>
</dbReference>